<dbReference type="SUPFAM" id="SSF55469">
    <property type="entry name" value="FMN-dependent nitroreductase-like"/>
    <property type="match status" value="1"/>
</dbReference>
<name>A0A2U2B435_9BACT</name>
<dbReference type="InterPro" id="IPR000415">
    <property type="entry name" value="Nitroreductase-like"/>
</dbReference>
<evidence type="ECO:0000256" key="5">
    <source>
        <dbReference type="ARBA" id="ARBA00023002"/>
    </source>
</evidence>
<dbReference type="Pfam" id="PF00881">
    <property type="entry name" value="Nitroreductase"/>
    <property type="match status" value="1"/>
</dbReference>
<keyword evidence="5" id="KW-0560">Oxidoreductase</keyword>
<evidence type="ECO:0000256" key="4">
    <source>
        <dbReference type="ARBA" id="ARBA00022643"/>
    </source>
</evidence>
<evidence type="ECO:0000256" key="3">
    <source>
        <dbReference type="ARBA" id="ARBA00022630"/>
    </source>
</evidence>
<dbReference type="PANTHER" id="PTHR43673:SF2">
    <property type="entry name" value="NITROREDUCTASE"/>
    <property type="match status" value="1"/>
</dbReference>
<keyword evidence="8" id="KW-1185">Reference proteome</keyword>
<comment type="cofactor">
    <cofactor evidence="1">
        <name>FMN</name>
        <dbReference type="ChEBI" id="CHEBI:58210"/>
    </cofactor>
</comment>
<comment type="caution">
    <text evidence="7">The sequence shown here is derived from an EMBL/GenBank/DDBJ whole genome shotgun (WGS) entry which is preliminary data.</text>
</comment>
<evidence type="ECO:0000259" key="6">
    <source>
        <dbReference type="Pfam" id="PF00881"/>
    </source>
</evidence>
<dbReference type="AlphaFoldDB" id="A0A2U2B435"/>
<dbReference type="PANTHER" id="PTHR43673">
    <property type="entry name" value="NAD(P)H NITROREDUCTASE YDGI-RELATED"/>
    <property type="match status" value="1"/>
</dbReference>
<dbReference type="CDD" id="cd02137">
    <property type="entry name" value="MhqN-like"/>
    <property type="match status" value="1"/>
</dbReference>
<protein>
    <submittedName>
        <fullName evidence="7">Nitroreductase</fullName>
    </submittedName>
</protein>
<evidence type="ECO:0000256" key="2">
    <source>
        <dbReference type="ARBA" id="ARBA00007118"/>
    </source>
</evidence>
<dbReference type="GO" id="GO:0016491">
    <property type="term" value="F:oxidoreductase activity"/>
    <property type="evidence" value="ECO:0007669"/>
    <property type="project" value="UniProtKB-KW"/>
</dbReference>
<dbReference type="EMBL" id="QEWP01000024">
    <property type="protein sequence ID" value="PWD97825.1"/>
    <property type="molecule type" value="Genomic_DNA"/>
</dbReference>
<dbReference type="InterPro" id="IPR029479">
    <property type="entry name" value="Nitroreductase"/>
</dbReference>
<dbReference type="Gene3D" id="3.40.109.10">
    <property type="entry name" value="NADH Oxidase"/>
    <property type="match status" value="1"/>
</dbReference>
<sequence>MNAELLLKERRSINYFDKSKPLSMDIVKEIVDLAVMAPSAFNLQPWRIILVTNPDSKQKLYELANNQDKILEAPVTVVLVGNKEGYDSQNPVWEEMLESVGGHDAIVDGAKQAAKFLYGSSEERKLKFAESNTGLMGMSLMVSAKEFGVDSHPMSGLDFDGIRKDFGLSNEEEVVMAISLGYADDSKELYPRRPRRSFDEIVSVV</sequence>
<feature type="domain" description="Nitroreductase" evidence="6">
    <location>
        <begin position="7"/>
        <end position="182"/>
    </location>
</feature>
<reference evidence="7 8" key="1">
    <citation type="submission" date="2018-05" db="EMBL/GenBank/DDBJ databases">
        <title>Marinilabilia rubrum sp. nov., isolated from saltern sediment.</title>
        <authorList>
            <person name="Zhang R."/>
        </authorList>
    </citation>
    <scope>NUCLEOTIDE SEQUENCE [LARGE SCALE GENOMIC DNA]</scope>
    <source>
        <strain evidence="7 8">WTE16</strain>
    </source>
</reference>
<keyword evidence="4" id="KW-0288">FMN</keyword>
<evidence type="ECO:0000313" key="8">
    <source>
        <dbReference type="Proteomes" id="UP000244956"/>
    </source>
</evidence>
<organism evidence="7 8">
    <name type="scientific">Marinilabilia rubra</name>
    <dbReference type="NCBI Taxonomy" id="2162893"/>
    <lineage>
        <taxon>Bacteria</taxon>
        <taxon>Pseudomonadati</taxon>
        <taxon>Bacteroidota</taxon>
        <taxon>Bacteroidia</taxon>
        <taxon>Marinilabiliales</taxon>
        <taxon>Marinilabiliaceae</taxon>
        <taxon>Marinilabilia</taxon>
    </lineage>
</organism>
<dbReference type="OrthoDB" id="9809288at2"/>
<keyword evidence="3" id="KW-0285">Flavoprotein</keyword>
<proteinExistence type="inferred from homology"/>
<evidence type="ECO:0000313" key="7">
    <source>
        <dbReference type="EMBL" id="PWD97825.1"/>
    </source>
</evidence>
<gene>
    <name evidence="7" type="ORF">DDZ16_18725</name>
</gene>
<evidence type="ECO:0000256" key="1">
    <source>
        <dbReference type="ARBA" id="ARBA00001917"/>
    </source>
</evidence>
<dbReference type="RefSeq" id="WP_109266009.1">
    <property type="nucleotide sequence ID" value="NZ_QEWP01000024.1"/>
</dbReference>
<comment type="similarity">
    <text evidence="2">Belongs to the nitroreductase family.</text>
</comment>
<accession>A0A2U2B435</accession>
<dbReference type="Proteomes" id="UP000244956">
    <property type="component" value="Unassembled WGS sequence"/>
</dbReference>